<dbReference type="CDD" id="cd01299">
    <property type="entry name" value="Met_dep_hydrolase_A"/>
    <property type="match status" value="1"/>
</dbReference>
<proteinExistence type="predicted"/>
<dbReference type="GO" id="GO:0050480">
    <property type="term" value="F:imidazolonepropionase activity"/>
    <property type="evidence" value="ECO:0007669"/>
    <property type="project" value="UniProtKB-EC"/>
</dbReference>
<dbReference type="InterPro" id="IPR006680">
    <property type="entry name" value="Amidohydro-rel"/>
</dbReference>
<dbReference type="SUPFAM" id="SSF51338">
    <property type="entry name" value="Composite domain of metallo-dependent hydrolases"/>
    <property type="match status" value="1"/>
</dbReference>
<dbReference type="Proteomes" id="UP000094067">
    <property type="component" value="Unassembled WGS sequence"/>
</dbReference>
<dbReference type="EC" id="3.5.2.7" evidence="6"/>
<gene>
    <name evidence="6" type="primary">hutI_2</name>
    <name evidence="6" type="ORF">BEI61_01459</name>
</gene>
<keyword evidence="3" id="KW-0862">Zinc</keyword>
<reference evidence="6 7" key="1">
    <citation type="submission" date="2016-07" db="EMBL/GenBank/DDBJ databases">
        <title>Characterization of isolates of Eisenbergiella tayi derived from blood cultures, using whole genome sequencing.</title>
        <authorList>
            <person name="Burdz T."/>
            <person name="Wiebe D."/>
            <person name="Huynh C."/>
            <person name="Bernard K."/>
        </authorList>
    </citation>
    <scope>NUCLEOTIDE SEQUENCE [LARGE SCALE GENOMIC DNA]</scope>
    <source>
        <strain evidence="6 7">NML 110608</strain>
    </source>
</reference>
<name>A0A1E3A9X2_9FIRM</name>
<protein>
    <submittedName>
        <fullName evidence="6">Imidazolonepropionase</fullName>
        <ecNumber evidence="6">3.5.2.7</ecNumber>
    </submittedName>
</protein>
<dbReference type="PANTHER" id="PTHR43135:SF3">
    <property type="entry name" value="ALPHA-D-RIBOSE 1-METHYLPHOSPHONATE 5-TRIPHOSPHATE DIPHOSPHATASE"/>
    <property type="match status" value="1"/>
</dbReference>
<evidence type="ECO:0000313" key="6">
    <source>
        <dbReference type="EMBL" id="ODM05570.1"/>
    </source>
</evidence>
<dbReference type="InterPro" id="IPR051781">
    <property type="entry name" value="Metallo-dep_Hydrolase"/>
</dbReference>
<keyword evidence="2 6" id="KW-0378">Hydrolase</keyword>
<keyword evidence="1" id="KW-0479">Metal-binding</keyword>
<dbReference type="Gene3D" id="3.20.20.140">
    <property type="entry name" value="Metal-dependent hydrolases"/>
    <property type="match status" value="1"/>
</dbReference>
<dbReference type="RefSeq" id="WP_069151784.1">
    <property type="nucleotide sequence ID" value="NZ_MCGH01000002.1"/>
</dbReference>
<dbReference type="Pfam" id="PF22039">
    <property type="entry name" value="HUTI_composite_bact"/>
    <property type="match status" value="1"/>
</dbReference>
<dbReference type="Pfam" id="PF01979">
    <property type="entry name" value="Amidohydro_1"/>
    <property type="match status" value="1"/>
</dbReference>
<evidence type="ECO:0000256" key="2">
    <source>
        <dbReference type="ARBA" id="ARBA00022801"/>
    </source>
</evidence>
<dbReference type="InterPro" id="IPR054418">
    <property type="entry name" value="MQNX/HUTI_composite_N"/>
</dbReference>
<evidence type="ECO:0000259" key="4">
    <source>
        <dbReference type="Pfam" id="PF01979"/>
    </source>
</evidence>
<accession>A0A1E3A9X2</accession>
<organism evidence="6 7">
    <name type="scientific">Eisenbergiella tayi</name>
    <dbReference type="NCBI Taxonomy" id="1432052"/>
    <lineage>
        <taxon>Bacteria</taxon>
        <taxon>Bacillati</taxon>
        <taxon>Bacillota</taxon>
        <taxon>Clostridia</taxon>
        <taxon>Lachnospirales</taxon>
        <taxon>Lachnospiraceae</taxon>
        <taxon>Eisenbergiella</taxon>
    </lineage>
</organism>
<dbReference type="GO" id="GO:0046872">
    <property type="term" value="F:metal ion binding"/>
    <property type="evidence" value="ECO:0007669"/>
    <property type="project" value="UniProtKB-KW"/>
</dbReference>
<sequence length="399" mass="43676">MLVADRVIVGDGKRVIEQGAVVLDGKRIRAVGTADELRRRFPEKEIRLEGCTLMPGMIDMHTHIGYYYGEKNADRLAEDRMLRAYFIGKRMEDTLKAGVTTIRDMSSADGVGRALKEAAAAGYIRAPRIFTSLKGLCMTGGHGYGMTGAVEEVDGVEEIRKAVRRNIRDGADCIKLLDSEAYRGEEFNQEELDAAVEEAHRFGCRVAAHAGYGPSMDMCIQAGCDSIEHGTHLSVEQAARMRDNGQTWVPTIYVFHYAYELVQKAMTDESLSSNRDYLKDTVETYRDQFKKLYDTGVLVATGTDTDACSHPKASPVARECAYMVQYGISPVEAIACATGNGAKALGLSDSLGLLCEGLLADIIAVKGNPGEDIRALEDVQAVWQEGTCVYESESTHLCQ</sequence>
<dbReference type="InterPro" id="IPR032466">
    <property type="entry name" value="Metal_Hydrolase"/>
</dbReference>
<dbReference type="InterPro" id="IPR011059">
    <property type="entry name" value="Metal-dep_hydrolase_composite"/>
</dbReference>
<dbReference type="SUPFAM" id="SSF51556">
    <property type="entry name" value="Metallo-dependent hydrolases"/>
    <property type="match status" value="1"/>
</dbReference>
<evidence type="ECO:0000259" key="5">
    <source>
        <dbReference type="Pfam" id="PF22039"/>
    </source>
</evidence>
<dbReference type="PATRIC" id="fig|1432052.4.peg.1640"/>
<dbReference type="AlphaFoldDB" id="A0A1E3A9X2"/>
<dbReference type="Gene3D" id="2.30.40.10">
    <property type="entry name" value="Urease, subunit C, domain 1"/>
    <property type="match status" value="1"/>
</dbReference>
<evidence type="ECO:0000256" key="1">
    <source>
        <dbReference type="ARBA" id="ARBA00022723"/>
    </source>
</evidence>
<comment type="caution">
    <text evidence="6">The sequence shown here is derived from an EMBL/GenBank/DDBJ whole genome shotgun (WGS) entry which is preliminary data.</text>
</comment>
<dbReference type="EMBL" id="MCGH01000002">
    <property type="protein sequence ID" value="ODM05570.1"/>
    <property type="molecule type" value="Genomic_DNA"/>
</dbReference>
<dbReference type="InterPro" id="IPR057744">
    <property type="entry name" value="OTAase-like"/>
</dbReference>
<feature type="domain" description="Aminodeoxyfutalosine deaminase/Imidazolonepropionase-like composite" evidence="5">
    <location>
        <begin position="19"/>
        <end position="43"/>
    </location>
</feature>
<feature type="domain" description="Amidohydrolase-related" evidence="4">
    <location>
        <begin position="52"/>
        <end position="386"/>
    </location>
</feature>
<evidence type="ECO:0000313" key="7">
    <source>
        <dbReference type="Proteomes" id="UP000094067"/>
    </source>
</evidence>
<evidence type="ECO:0000256" key="3">
    <source>
        <dbReference type="ARBA" id="ARBA00022833"/>
    </source>
</evidence>
<dbReference type="PANTHER" id="PTHR43135">
    <property type="entry name" value="ALPHA-D-RIBOSE 1-METHYLPHOSPHONATE 5-TRIPHOSPHATE DIPHOSPHATASE"/>
    <property type="match status" value="1"/>
</dbReference>